<dbReference type="GeneID" id="18501438"/>
<gene>
    <name evidence="1" type="primary">066R</name>
    <name evidence="1" type="ORF">IIV25_066R</name>
</gene>
<organism evidence="1 2">
    <name type="scientific">Invertebrate iridovirus 25</name>
    <dbReference type="NCBI Taxonomy" id="1301280"/>
    <lineage>
        <taxon>Viruses</taxon>
        <taxon>Varidnaviria</taxon>
        <taxon>Bamfordvirae</taxon>
        <taxon>Nucleocytoviricota</taxon>
        <taxon>Megaviricetes</taxon>
        <taxon>Pimascovirales</taxon>
        <taxon>Pimascovirales incertae sedis</taxon>
        <taxon>Iridoviridae</taxon>
        <taxon>Betairidovirinae</taxon>
        <taxon>Chloriridovirus</taxon>
        <taxon>Chloriridovirus simulium2</taxon>
    </lineage>
</organism>
<evidence type="ECO:0000313" key="2">
    <source>
        <dbReference type="Proteomes" id="UP000097612"/>
    </source>
</evidence>
<name>W8W2T2_9VIRU</name>
<dbReference type="OrthoDB" id="34838at10239"/>
<dbReference type="EMBL" id="HF920635">
    <property type="protein sequence ID" value="CCV02084.1"/>
    <property type="molecule type" value="Genomic_DNA"/>
</dbReference>
<proteinExistence type="predicted"/>
<dbReference type="Proteomes" id="UP000097612">
    <property type="component" value="Segment"/>
</dbReference>
<sequence>MDTINLTIIIFLLVVGVCLLLKINSTDAPDTDTNYLINQYHKKPKWIKKIVVIIESFTSINDLLELLKNILKQDIKVDSIVLISQNENLNKVQLIHNTCIINKHGGLSFFLKEGDNNTILLFLFPPSFKAFSNPVFLKNFLTQDFKVNGLVKAETNSVSVDIGKIYQ</sequence>
<protein>
    <submittedName>
        <fullName evidence="1">Uncharacterized protein</fullName>
    </submittedName>
</protein>
<keyword evidence="2" id="KW-1185">Reference proteome</keyword>
<dbReference type="RefSeq" id="YP_009010599.1">
    <property type="nucleotide sequence ID" value="NC_023613.1"/>
</dbReference>
<reference evidence="1 2" key="1">
    <citation type="journal article" date="2013" name="Arch. Virol.">
        <title>Complete genome sequence of invertebrate iridovirus IIV-25 isolated from a blackfly larva.</title>
        <authorList>
            <person name="Piegu B."/>
            <person name="Guizard S."/>
            <person name="Spears T."/>
            <person name="Cruaud C."/>
            <person name="Couloux A."/>
            <person name="Bideshi D.K."/>
            <person name="Federici B.A."/>
            <person name="Bigot Y."/>
        </authorList>
    </citation>
    <scope>NUCLEOTIDE SEQUENCE [LARGE SCALE GENOMIC DNA]</scope>
</reference>
<accession>W8W2T2</accession>
<evidence type="ECO:0000313" key="1">
    <source>
        <dbReference type="EMBL" id="CCV02084.1"/>
    </source>
</evidence>
<dbReference type="KEGG" id="vg:18501438"/>